<feature type="transmembrane region" description="Helical" evidence="2">
    <location>
        <begin position="952"/>
        <end position="973"/>
    </location>
</feature>
<dbReference type="AlphaFoldDB" id="A0A7J6LE03"/>
<reference evidence="4 5" key="1">
    <citation type="submission" date="2020-04" db="EMBL/GenBank/DDBJ databases">
        <title>Perkinsus olseni comparative genomics.</title>
        <authorList>
            <person name="Bogema D.R."/>
        </authorList>
    </citation>
    <scope>NUCLEOTIDE SEQUENCE [LARGE SCALE GENOMIC DNA]</scope>
    <source>
        <strain evidence="4">ATCC PRA-179</strain>
    </source>
</reference>
<organism evidence="4 5">
    <name type="scientific">Perkinsus olseni</name>
    <name type="common">Perkinsus atlanticus</name>
    <dbReference type="NCBI Taxonomy" id="32597"/>
    <lineage>
        <taxon>Eukaryota</taxon>
        <taxon>Sar</taxon>
        <taxon>Alveolata</taxon>
        <taxon>Perkinsozoa</taxon>
        <taxon>Perkinsea</taxon>
        <taxon>Perkinsida</taxon>
        <taxon>Perkinsidae</taxon>
        <taxon>Perkinsus</taxon>
    </lineage>
</organism>
<feature type="transmembrane region" description="Helical" evidence="2">
    <location>
        <begin position="916"/>
        <end position="940"/>
    </location>
</feature>
<feature type="transmembrane region" description="Helical" evidence="2">
    <location>
        <begin position="726"/>
        <end position="748"/>
    </location>
</feature>
<dbReference type="GO" id="GO:0000127">
    <property type="term" value="C:transcription factor TFIIIC complex"/>
    <property type="evidence" value="ECO:0007669"/>
    <property type="project" value="InterPro"/>
</dbReference>
<dbReference type="GO" id="GO:0001003">
    <property type="term" value="F:RNA polymerase III type 2 promoter sequence-specific DNA binding"/>
    <property type="evidence" value="ECO:0007669"/>
    <property type="project" value="TreeGrafter"/>
</dbReference>
<feature type="compositionally biased region" description="Acidic residues" evidence="1">
    <location>
        <begin position="983"/>
        <end position="1004"/>
    </location>
</feature>
<proteinExistence type="predicted"/>
<keyword evidence="2" id="KW-0812">Transmembrane</keyword>
<accession>A0A7J6LE03</accession>
<dbReference type="Gene3D" id="1.20.1250.20">
    <property type="entry name" value="MFS general substrate transporter like domains"/>
    <property type="match status" value="1"/>
</dbReference>
<evidence type="ECO:0000313" key="5">
    <source>
        <dbReference type="Proteomes" id="UP000570595"/>
    </source>
</evidence>
<dbReference type="OrthoDB" id="5598268at2759"/>
<feature type="transmembrane region" description="Helical" evidence="2">
    <location>
        <begin position="787"/>
        <end position="806"/>
    </location>
</feature>
<evidence type="ECO:0000256" key="1">
    <source>
        <dbReference type="SAM" id="MobiDB-lite"/>
    </source>
</evidence>
<feature type="compositionally biased region" description="Acidic residues" evidence="1">
    <location>
        <begin position="139"/>
        <end position="148"/>
    </location>
</feature>
<dbReference type="GO" id="GO:0001002">
    <property type="term" value="F:RNA polymerase III type 1 promoter sequence-specific DNA binding"/>
    <property type="evidence" value="ECO:0007669"/>
    <property type="project" value="TreeGrafter"/>
</dbReference>
<feature type="transmembrane region" description="Helical" evidence="2">
    <location>
        <begin position="653"/>
        <end position="680"/>
    </location>
</feature>
<feature type="transmembrane region" description="Helical" evidence="2">
    <location>
        <begin position="826"/>
        <end position="849"/>
    </location>
</feature>
<dbReference type="Pfam" id="PF09734">
    <property type="entry name" value="Tau95"/>
    <property type="match status" value="1"/>
</dbReference>
<evidence type="ECO:0000256" key="2">
    <source>
        <dbReference type="SAM" id="Phobius"/>
    </source>
</evidence>
<sequence length="1240" mass="136168">MSILYPGSLKNADTEKVIDKNLEGLRRTADGRLKLRLHPKMPCTIKSSAYETCNFLFKAQKHRSGKVTYKLIGLITEAHAFADMCDFMFTPPKETRDTFIYTAAISQICRPQPYNFEGNAYVKKKKDSSAAAAAAAAAETDENVEDETGSGHHPNPKVPVHRFGDTNPVPTESSWAAGSGEDPVPLELLKDVQKKFEERPIWLRASLDEQLGLLGWTTQKLSGYPWKLSFALRAVSYLYLNGPWRNCYVRFGYDPKLNLEAVKYQVIDFRDPHFRSPAAAREHPSVAAATETKPDVHFRRPPANRSQIYQLCDVEDSAIQGVLEHEVKTNKLGKALDPTSGWMAKSTMSSIRTQLKVSGVFHPLLRTIMKASARIVDLVIPSCSAWLLFACREELPTDGGSTAQRYSLKTLPALYWVGLLYAAIFPFETVAVDYYVGDWGMTQQRAGELSWIAGLCVGYGIGKAAALEYDRIRSPVIVATLSSALCCADDHAGAVALPLILTCIFERHSKVRYVYVVDPRRIFHRCLLHLLICLYIPGAYFADSVLAAYKTQILEYLRIDHERFALLFSLPSLTGVLCGPFGVMVAKYGSTKSALSAATLTCVGSALVVVGLQNRAYSVVLFGRVVFWTFLYILCVVQTVLCYRLFSGSALVAAYGLIIVACRTGGLMGSAFNAVLLSWYQGDVVKATKTTSGPESTDLRLTPTLKYPREFDLASVTCMLVVDMSLISFSSALAAVGLVCAIAFAVLYKGTRTARLVWPLLSRRDVATSELSTFNATQRYSLKTLPALYWVLWLALGLLYAAIFPFETIAVDYYVGDWGMTQQRAGMILSTCPFWSLLSPLFSIVLTSIKRKTRTLLLAFTFITIGLVGQAMRLTASPLGFMILTGWGYALGGTCAWVLASDILSAANCRSPPIEAAAVAMLYVSLGVMLFISSYVAGVIRDHSRDYRPCLLFFTCLSSAAWACASVLHYSALKGSLSVVRSDDDDSDDEGIEAGDDLSEETDETPSHLPLHNQMPSRAFSIVTLAAAILSSLHRGNAIRTAAAAAGGTLADDFPPYQDWSFFNTAKNFTYCIYSNRKSESEDYASLYFTVNETNARLQRLNCPKKGELSAFKIAYIDDTVVSIDVYAQPGVFYITASDSLAHLNDIVSPVLLLTDASVLLEEQRKLYSAAGRAATSSKIAVRAKQLQGRDKSAIKGVCSGVIKSLKEVDNTGPTLTFSQLCDKFDFLVEEAQDLGTRTS</sequence>
<dbReference type="Proteomes" id="UP000570595">
    <property type="component" value="Unassembled WGS sequence"/>
</dbReference>
<dbReference type="InterPro" id="IPR019136">
    <property type="entry name" value="TF_IIIC_su-5_HTH"/>
</dbReference>
<feature type="transmembrane region" description="Helical" evidence="2">
    <location>
        <begin position="564"/>
        <end position="586"/>
    </location>
</feature>
<feature type="transmembrane region" description="Helical" evidence="2">
    <location>
        <begin position="527"/>
        <end position="549"/>
    </location>
</feature>
<dbReference type="SUPFAM" id="SSF103473">
    <property type="entry name" value="MFS general substrate transporter"/>
    <property type="match status" value="2"/>
</dbReference>
<evidence type="ECO:0000313" key="4">
    <source>
        <dbReference type="EMBL" id="KAF4657465.1"/>
    </source>
</evidence>
<keyword evidence="2" id="KW-1133">Transmembrane helix</keyword>
<comment type="caution">
    <text evidence="4">The sequence shown here is derived from an EMBL/GenBank/DDBJ whole genome shotgun (WGS) entry which is preliminary data.</text>
</comment>
<evidence type="ECO:0000259" key="3">
    <source>
        <dbReference type="Pfam" id="PF09734"/>
    </source>
</evidence>
<feature type="region of interest" description="Disordered" evidence="1">
    <location>
        <begin position="133"/>
        <end position="182"/>
    </location>
</feature>
<dbReference type="PANTHER" id="PTHR13230:SF5">
    <property type="entry name" value="GENERAL TRANSCRIPTION FACTOR 3C POLYPEPTIDE 5"/>
    <property type="match status" value="1"/>
</dbReference>
<dbReference type="PANTHER" id="PTHR13230">
    <property type="entry name" value="GENERAL TRANSCRIPTION FACTOR IIIC, POLYPEPTIDE 5"/>
    <property type="match status" value="1"/>
</dbReference>
<name>A0A7J6LE03_PEROL</name>
<feature type="region of interest" description="Disordered" evidence="1">
    <location>
        <begin position="980"/>
        <end position="1013"/>
    </location>
</feature>
<feature type="transmembrane region" description="Helical" evidence="2">
    <location>
        <begin position="881"/>
        <end position="904"/>
    </location>
</feature>
<dbReference type="Gene3D" id="3.30.200.160">
    <property type="entry name" value="TFIIIC, subcomplex tauA, subunit Sfc1, barrel domain"/>
    <property type="match status" value="1"/>
</dbReference>
<dbReference type="GO" id="GO:0006384">
    <property type="term" value="P:transcription initiation at RNA polymerase III promoter"/>
    <property type="evidence" value="ECO:0007669"/>
    <property type="project" value="InterPro"/>
</dbReference>
<dbReference type="InterPro" id="IPR036259">
    <property type="entry name" value="MFS_trans_sf"/>
</dbReference>
<keyword evidence="2" id="KW-0472">Membrane</keyword>
<protein>
    <submittedName>
        <fullName evidence="4">General transcription factor 3C polypeptide 5</fullName>
    </submittedName>
</protein>
<dbReference type="InterPro" id="IPR040454">
    <property type="entry name" value="TF_IIIC_Tfc1/Sfc1"/>
</dbReference>
<feature type="domain" description="Transcription factor IIIC subunit 5 HTH" evidence="3">
    <location>
        <begin position="104"/>
        <end position="270"/>
    </location>
</feature>
<gene>
    <name evidence="4" type="primary">GTF3C5</name>
    <name evidence="4" type="ORF">FOZ61_006259</name>
</gene>
<feature type="transmembrane region" description="Helical" evidence="2">
    <location>
        <begin position="625"/>
        <end position="646"/>
    </location>
</feature>
<feature type="transmembrane region" description="Helical" evidence="2">
    <location>
        <begin position="593"/>
        <end position="613"/>
    </location>
</feature>
<dbReference type="InterPro" id="IPR042536">
    <property type="entry name" value="TFIIIC_tauA_Sfc1"/>
</dbReference>
<feature type="transmembrane region" description="Helical" evidence="2">
    <location>
        <begin position="413"/>
        <end position="436"/>
    </location>
</feature>
<dbReference type="EMBL" id="JABAHT010000353">
    <property type="protein sequence ID" value="KAF4657465.1"/>
    <property type="molecule type" value="Genomic_DNA"/>
</dbReference>